<dbReference type="SUPFAM" id="SSF49599">
    <property type="entry name" value="TRAF domain-like"/>
    <property type="match status" value="1"/>
</dbReference>
<dbReference type="InterPro" id="IPR000210">
    <property type="entry name" value="BTB/POZ_dom"/>
</dbReference>
<dbReference type="PANTHER" id="PTHR47022:SF1">
    <property type="entry name" value="BTB AND MATH DOMAIN-CONTAINING PROTEIN 36-RELATED"/>
    <property type="match status" value="1"/>
</dbReference>
<evidence type="ECO:0000313" key="3">
    <source>
        <dbReference type="Proteomes" id="UP001328107"/>
    </source>
</evidence>
<feature type="domain" description="BTB" evidence="1">
    <location>
        <begin position="161"/>
        <end position="200"/>
    </location>
</feature>
<dbReference type="InterPro" id="IPR011333">
    <property type="entry name" value="SKP1/BTB/POZ_sf"/>
</dbReference>
<name>A0AAN5I3L8_9BILA</name>
<dbReference type="InterPro" id="IPR008974">
    <property type="entry name" value="TRAF-like"/>
</dbReference>
<gene>
    <name evidence="2" type="ORF">PMAYCL1PPCAC_19906</name>
</gene>
<proteinExistence type="predicted"/>
<comment type="caution">
    <text evidence="2">The sequence shown here is derived from an EMBL/GenBank/DDBJ whole genome shotgun (WGS) entry which is preliminary data.</text>
</comment>
<sequence>PPKKIRKIDEGGVKRAPDGIIRFEIDKISTLYEHRKRAPNIEVRGLEWKALVDLDDEVEVMIHCTNEQTTPFSISMNTEFILVHPDNNNNNIIVEDSHIITDFDNGNSGWKLVDWKDLVDCKKGFIKNDTITIEIRFRIFEMRGIKFLPRFNFTDADDPLHDITFIIEGEKVYANKAILAAHSPYFKAMFYRNFAEKNKD</sequence>
<dbReference type="PROSITE" id="PS50097">
    <property type="entry name" value="BTB"/>
    <property type="match status" value="1"/>
</dbReference>
<dbReference type="Proteomes" id="UP001328107">
    <property type="component" value="Unassembled WGS sequence"/>
</dbReference>
<feature type="non-terminal residue" evidence="2">
    <location>
        <position position="1"/>
    </location>
</feature>
<dbReference type="Pfam" id="PF00917">
    <property type="entry name" value="MATH"/>
    <property type="match status" value="1"/>
</dbReference>
<dbReference type="Gene3D" id="2.60.210.10">
    <property type="entry name" value="Apoptosis, Tumor Necrosis Factor Receptor Associated Protein 2, Chain A"/>
    <property type="match status" value="1"/>
</dbReference>
<evidence type="ECO:0000313" key="2">
    <source>
        <dbReference type="EMBL" id="GMR49711.1"/>
    </source>
</evidence>
<keyword evidence="3" id="KW-1185">Reference proteome</keyword>
<dbReference type="AlphaFoldDB" id="A0AAN5I3L8"/>
<evidence type="ECO:0000259" key="1">
    <source>
        <dbReference type="PROSITE" id="PS50097"/>
    </source>
</evidence>
<organism evidence="2 3">
    <name type="scientific">Pristionchus mayeri</name>
    <dbReference type="NCBI Taxonomy" id="1317129"/>
    <lineage>
        <taxon>Eukaryota</taxon>
        <taxon>Metazoa</taxon>
        <taxon>Ecdysozoa</taxon>
        <taxon>Nematoda</taxon>
        <taxon>Chromadorea</taxon>
        <taxon>Rhabditida</taxon>
        <taxon>Rhabditina</taxon>
        <taxon>Diplogasteromorpha</taxon>
        <taxon>Diplogasteroidea</taxon>
        <taxon>Neodiplogasteridae</taxon>
        <taxon>Pristionchus</taxon>
    </lineage>
</organism>
<dbReference type="SUPFAM" id="SSF54695">
    <property type="entry name" value="POZ domain"/>
    <property type="match status" value="1"/>
</dbReference>
<dbReference type="CDD" id="cd18186">
    <property type="entry name" value="BTB_POZ_ZBTB_KLHL-like"/>
    <property type="match status" value="1"/>
</dbReference>
<reference evidence="3" key="1">
    <citation type="submission" date="2022-10" db="EMBL/GenBank/DDBJ databases">
        <title>Genome assembly of Pristionchus species.</title>
        <authorList>
            <person name="Yoshida K."/>
            <person name="Sommer R.J."/>
        </authorList>
    </citation>
    <scope>NUCLEOTIDE SEQUENCE [LARGE SCALE GENOMIC DNA]</scope>
    <source>
        <strain evidence="3">RS5460</strain>
    </source>
</reference>
<protein>
    <recommendedName>
        <fullName evidence="1">BTB domain-containing protein</fullName>
    </recommendedName>
</protein>
<dbReference type="InterPro" id="IPR002083">
    <property type="entry name" value="MATH/TRAF_dom"/>
</dbReference>
<accession>A0AAN5I3L8</accession>
<dbReference type="EMBL" id="BTRK01000004">
    <property type="protein sequence ID" value="GMR49711.1"/>
    <property type="molecule type" value="Genomic_DNA"/>
</dbReference>
<dbReference type="Gene3D" id="3.30.710.10">
    <property type="entry name" value="Potassium Channel Kv1.1, Chain A"/>
    <property type="match status" value="1"/>
</dbReference>
<dbReference type="PANTHER" id="PTHR47022">
    <property type="entry name" value="BTB AND MATH DOMAIN-CONTAINING PROTEIN 36-RELATED"/>
    <property type="match status" value="1"/>
</dbReference>
<dbReference type="Pfam" id="PF00651">
    <property type="entry name" value="BTB"/>
    <property type="match status" value="1"/>
</dbReference>